<dbReference type="AlphaFoldDB" id="A0A3A3G8Q7"/>
<dbReference type="OrthoDB" id="9806127at2"/>
<evidence type="ECO:0000313" key="3">
    <source>
        <dbReference type="Proteomes" id="UP000266177"/>
    </source>
</evidence>
<dbReference type="SUPFAM" id="SSF52540">
    <property type="entry name" value="P-loop containing nucleoside triphosphate hydrolases"/>
    <property type="match status" value="1"/>
</dbReference>
<feature type="domain" description="ABC transporter" evidence="1">
    <location>
        <begin position="43"/>
        <end position="76"/>
    </location>
</feature>
<keyword evidence="2" id="KW-0067">ATP-binding</keyword>
<reference evidence="2 3" key="1">
    <citation type="submission" date="2018-09" db="EMBL/GenBank/DDBJ databases">
        <title>Paenibacillus SK2017-BO5.</title>
        <authorList>
            <person name="Piskunova J.V."/>
            <person name="Dubiley S.A."/>
            <person name="Severinov K.V."/>
        </authorList>
    </citation>
    <scope>NUCLEOTIDE SEQUENCE [LARGE SCALE GENOMIC DNA]</scope>
    <source>
        <strain evidence="2 3">BO5</strain>
    </source>
</reference>
<evidence type="ECO:0000259" key="1">
    <source>
        <dbReference type="Pfam" id="PF00005"/>
    </source>
</evidence>
<dbReference type="PANTHER" id="PTHR43394">
    <property type="entry name" value="ATP-DEPENDENT PERMEASE MDL1, MITOCHONDRIAL"/>
    <property type="match status" value="1"/>
</dbReference>
<dbReference type="Proteomes" id="UP000266177">
    <property type="component" value="Unassembled WGS sequence"/>
</dbReference>
<dbReference type="InterPro" id="IPR003439">
    <property type="entry name" value="ABC_transporter-like_ATP-bd"/>
</dbReference>
<dbReference type="EMBL" id="QYZD01000058">
    <property type="protein sequence ID" value="RJG16639.1"/>
    <property type="molecule type" value="Genomic_DNA"/>
</dbReference>
<dbReference type="Gene3D" id="3.40.50.300">
    <property type="entry name" value="P-loop containing nucleotide triphosphate hydrolases"/>
    <property type="match status" value="1"/>
</dbReference>
<proteinExistence type="predicted"/>
<protein>
    <submittedName>
        <fullName evidence="2">ATP-binding cassette domain-containing protein</fullName>
    </submittedName>
</protein>
<keyword evidence="2" id="KW-0547">Nucleotide-binding</keyword>
<dbReference type="GO" id="GO:0016887">
    <property type="term" value="F:ATP hydrolysis activity"/>
    <property type="evidence" value="ECO:0007669"/>
    <property type="project" value="InterPro"/>
</dbReference>
<accession>A0A3A3G8Q7</accession>
<gene>
    <name evidence="2" type="ORF">DQX05_28760</name>
</gene>
<dbReference type="GO" id="GO:0015421">
    <property type="term" value="F:ABC-type oligopeptide transporter activity"/>
    <property type="evidence" value="ECO:0007669"/>
    <property type="project" value="TreeGrafter"/>
</dbReference>
<evidence type="ECO:0000313" key="2">
    <source>
        <dbReference type="EMBL" id="RJG16639.1"/>
    </source>
</evidence>
<dbReference type="PANTHER" id="PTHR43394:SF1">
    <property type="entry name" value="ATP-BINDING CASSETTE SUB-FAMILY B MEMBER 10, MITOCHONDRIAL"/>
    <property type="match status" value="1"/>
</dbReference>
<name>A0A3A3G8Q7_PANTH</name>
<dbReference type="Pfam" id="PF00005">
    <property type="entry name" value="ABC_tran"/>
    <property type="match status" value="1"/>
</dbReference>
<organism evidence="2 3">
    <name type="scientific">Paenibacillus thiaminolyticus</name>
    <name type="common">Bacillus thiaminolyticus</name>
    <dbReference type="NCBI Taxonomy" id="49283"/>
    <lineage>
        <taxon>Bacteria</taxon>
        <taxon>Bacillati</taxon>
        <taxon>Bacillota</taxon>
        <taxon>Bacilli</taxon>
        <taxon>Bacillales</taxon>
        <taxon>Paenibacillaceae</taxon>
        <taxon>Paenibacillus</taxon>
    </lineage>
</organism>
<sequence>MLLFWRGELSPRNWRLHFCSYSTGELIRRLPQGIDTELGPLFDNGYELPGGQWQKVALSRAFLKGAQVVILDEPTATLDPKAEAEVYDNFTRLYEGKTTIMISHRLSSCRHADRIIVLRDGRIIEEGSHEELIRREGEYAQMFTSQAKRYTA</sequence>
<comment type="caution">
    <text evidence="2">The sequence shown here is derived from an EMBL/GenBank/DDBJ whole genome shotgun (WGS) entry which is preliminary data.</text>
</comment>
<dbReference type="GO" id="GO:0005524">
    <property type="term" value="F:ATP binding"/>
    <property type="evidence" value="ECO:0007669"/>
    <property type="project" value="UniProtKB-KW"/>
</dbReference>
<dbReference type="InterPro" id="IPR039421">
    <property type="entry name" value="Type_1_exporter"/>
</dbReference>
<dbReference type="InterPro" id="IPR027417">
    <property type="entry name" value="P-loop_NTPase"/>
</dbReference>